<name>A0A124FXR3_9BACT</name>
<dbReference type="FunFam" id="3.40.50.720:FF:000084">
    <property type="entry name" value="Short-chain dehydrogenase reductase"/>
    <property type="match status" value="1"/>
</dbReference>
<dbReference type="Gene3D" id="3.40.50.720">
    <property type="entry name" value="NAD(P)-binding Rossmann-like Domain"/>
    <property type="match status" value="1"/>
</dbReference>
<comment type="similarity">
    <text evidence="1">Belongs to the short-chain dehydrogenases/reductases (SDR) family.</text>
</comment>
<dbReference type="SUPFAM" id="SSF51735">
    <property type="entry name" value="NAD(P)-binding Rossmann-fold domains"/>
    <property type="match status" value="1"/>
</dbReference>
<accession>A0A124FXR3</accession>
<dbReference type="PRINTS" id="PR00080">
    <property type="entry name" value="SDRFAMILY"/>
</dbReference>
<dbReference type="Proteomes" id="UP000053860">
    <property type="component" value="Unassembled WGS sequence"/>
</dbReference>
<dbReference type="Pfam" id="PF13561">
    <property type="entry name" value="adh_short_C2"/>
    <property type="match status" value="1"/>
</dbReference>
<dbReference type="PATRIC" id="fig|294710.3.peg.786"/>
<evidence type="ECO:0000313" key="3">
    <source>
        <dbReference type="EMBL" id="KUK78820.1"/>
    </source>
</evidence>
<evidence type="ECO:0000256" key="1">
    <source>
        <dbReference type="ARBA" id="ARBA00006484"/>
    </source>
</evidence>
<dbReference type="InterPro" id="IPR020904">
    <property type="entry name" value="Sc_DH/Rdtase_CS"/>
</dbReference>
<dbReference type="PRINTS" id="PR00081">
    <property type="entry name" value="GDHRDH"/>
</dbReference>
<dbReference type="AlphaFoldDB" id="A0A124FXR3"/>
<proteinExistence type="inferred from homology"/>
<comment type="caution">
    <text evidence="3">The sequence shown here is derived from an EMBL/GenBank/DDBJ whole genome shotgun (WGS) entry which is preliminary data.</text>
</comment>
<dbReference type="GO" id="GO:0016616">
    <property type="term" value="F:oxidoreductase activity, acting on the CH-OH group of donors, NAD or NADP as acceptor"/>
    <property type="evidence" value="ECO:0007669"/>
    <property type="project" value="TreeGrafter"/>
</dbReference>
<organism evidence="3 4">
    <name type="scientific">Proteiniphilum acetatigenes</name>
    <dbReference type="NCBI Taxonomy" id="294710"/>
    <lineage>
        <taxon>Bacteria</taxon>
        <taxon>Pseudomonadati</taxon>
        <taxon>Bacteroidota</taxon>
        <taxon>Bacteroidia</taxon>
        <taxon>Bacteroidales</taxon>
        <taxon>Dysgonomonadaceae</taxon>
        <taxon>Proteiniphilum</taxon>
    </lineage>
</organism>
<sequence>MILDDFRLDGRMAVVTGCRRGIGKAMAIALAQAGANIIGVSANLSADGGEVGKEIRKTGRTFAAYACDFSDRTSLYHFLDQVKSNHPVIDILVNNAGTIRRREAENHSDEDWDEVIAVNTTASFILTREIGKMMIQKKYGKIIFTASLLTFQGGIRVPGYAASKGAVGQLVKAFANEWAPYNIRVNAIAPGYIATDNTYALRMDTERNRAIRDRIPVGRWGNPEDLAGAIVFLASEASHYITGIVLPVDGGWLAR</sequence>
<dbReference type="EMBL" id="LGGN01000001">
    <property type="protein sequence ID" value="KUK78820.1"/>
    <property type="molecule type" value="Genomic_DNA"/>
</dbReference>
<dbReference type="PANTHER" id="PTHR42760">
    <property type="entry name" value="SHORT-CHAIN DEHYDROGENASES/REDUCTASES FAMILY MEMBER"/>
    <property type="match status" value="1"/>
</dbReference>
<keyword evidence="2" id="KW-0560">Oxidoreductase</keyword>
<dbReference type="PROSITE" id="PS00061">
    <property type="entry name" value="ADH_SHORT"/>
    <property type="match status" value="1"/>
</dbReference>
<dbReference type="PANTHER" id="PTHR42760:SF5">
    <property type="entry name" value="2-DEHYDRO-3-DEOXY-D-GLUCONATE 5-DEHYDROGENASE"/>
    <property type="match status" value="1"/>
</dbReference>
<protein>
    <submittedName>
        <fullName evidence="3">2-deoxy-D-gluconate 3-dehydrogenase</fullName>
    </submittedName>
</protein>
<evidence type="ECO:0000313" key="4">
    <source>
        <dbReference type="Proteomes" id="UP000053860"/>
    </source>
</evidence>
<reference evidence="4" key="1">
    <citation type="journal article" date="2015" name="MBio">
        <title>Genome-Resolved Metagenomic Analysis Reveals Roles for Candidate Phyla and Other Microbial Community Members in Biogeochemical Transformations in Oil Reservoirs.</title>
        <authorList>
            <person name="Hu P."/>
            <person name="Tom L."/>
            <person name="Singh A."/>
            <person name="Thomas B.C."/>
            <person name="Baker B.J."/>
            <person name="Piceno Y.M."/>
            <person name="Andersen G.L."/>
            <person name="Banfield J.F."/>
        </authorList>
    </citation>
    <scope>NUCLEOTIDE SEQUENCE [LARGE SCALE GENOMIC DNA]</scope>
</reference>
<dbReference type="InterPro" id="IPR002347">
    <property type="entry name" value="SDR_fam"/>
</dbReference>
<dbReference type="InterPro" id="IPR036291">
    <property type="entry name" value="NAD(P)-bd_dom_sf"/>
</dbReference>
<gene>
    <name evidence="3" type="ORF">XD92_0003</name>
</gene>
<evidence type="ECO:0000256" key="2">
    <source>
        <dbReference type="ARBA" id="ARBA00023002"/>
    </source>
</evidence>